<keyword evidence="1" id="KW-1133">Transmembrane helix</keyword>
<evidence type="ECO:0000313" key="2">
    <source>
        <dbReference type="EMBL" id="MCC2163335.1"/>
    </source>
</evidence>
<dbReference type="Proteomes" id="UP001198962">
    <property type="component" value="Unassembled WGS sequence"/>
</dbReference>
<keyword evidence="3" id="KW-1185">Reference proteome</keyword>
<feature type="transmembrane region" description="Helical" evidence="1">
    <location>
        <begin position="12"/>
        <end position="31"/>
    </location>
</feature>
<evidence type="ECO:0000313" key="3">
    <source>
        <dbReference type="Proteomes" id="UP001198962"/>
    </source>
</evidence>
<sequence>MGLKKEQERWILPGLCVVGSLLLYVGLTFFLKGESEIVGNRLERGGYGDGSSVYEVEVDGLLEEPVDLTVEVEPRIYTEQEAERVFEEIMEGMEEKIRGKNPSLMEVREDLKLPSHWEDSGVRLLWYSENPEWISAAGKIEKTVEEPQNVQLQVHMSAGKYQAEYLIFLRLMPAIQTDEEALRSGLIKEIANREESDRSEPWMELPEIYEGRKLTYRKKEENLYAVIPILGVVMAVLLLSQEGAEQKKKEKLREKELLMDYAELVSKLMVLIGAGLTVRSAWERMVRDYESALDGKRIKRRVAYEEMRQTSFELANGIAESVAFREFGRRCGVQQYLKLSSLLEQNRRSGMKNLRAILTAEMEDAFEARKNLARTIGEEAGTKLLAPLFMMLGIVMVMIMVPAMMSMG</sequence>
<proteinExistence type="predicted"/>
<keyword evidence="1" id="KW-0812">Transmembrane</keyword>
<dbReference type="EMBL" id="JAJEPU010000001">
    <property type="protein sequence ID" value="MCC2163335.1"/>
    <property type="molecule type" value="Genomic_DNA"/>
</dbReference>
<accession>A0AAE3DH06</accession>
<evidence type="ECO:0000256" key="1">
    <source>
        <dbReference type="SAM" id="Phobius"/>
    </source>
</evidence>
<evidence type="ECO:0008006" key="4">
    <source>
        <dbReference type="Google" id="ProtNLM"/>
    </source>
</evidence>
<dbReference type="RefSeq" id="WP_308450259.1">
    <property type="nucleotide sequence ID" value="NZ_JAJEPU010000001.1"/>
</dbReference>
<feature type="transmembrane region" description="Helical" evidence="1">
    <location>
        <begin position="261"/>
        <end position="282"/>
    </location>
</feature>
<keyword evidence="1" id="KW-0472">Membrane</keyword>
<comment type="caution">
    <text evidence="2">The sequence shown here is derived from an EMBL/GenBank/DDBJ whole genome shotgun (WGS) entry which is preliminary data.</text>
</comment>
<feature type="transmembrane region" description="Helical" evidence="1">
    <location>
        <begin position="222"/>
        <end position="241"/>
    </location>
</feature>
<reference evidence="2" key="1">
    <citation type="submission" date="2021-10" db="EMBL/GenBank/DDBJ databases">
        <title>Anaerobic single-cell dispensing facilitates the cultivation of human gut bacteria.</title>
        <authorList>
            <person name="Afrizal A."/>
        </authorList>
    </citation>
    <scope>NUCLEOTIDE SEQUENCE</scope>
    <source>
        <strain evidence="2">CLA-AA-H274</strain>
    </source>
</reference>
<protein>
    <recommendedName>
        <fullName evidence="4">Type II secretion system protein GspF domain-containing protein</fullName>
    </recommendedName>
</protein>
<dbReference type="AlphaFoldDB" id="A0AAE3DH06"/>
<gene>
    <name evidence="2" type="ORF">LKD32_00285</name>
</gene>
<feature type="transmembrane region" description="Helical" evidence="1">
    <location>
        <begin position="384"/>
        <end position="405"/>
    </location>
</feature>
<name>A0AAE3DH06_9FIRM</name>
<organism evidence="2 3">
    <name type="scientific">Brotaphodocola catenula</name>
    <dbReference type="NCBI Taxonomy" id="2885361"/>
    <lineage>
        <taxon>Bacteria</taxon>
        <taxon>Bacillati</taxon>
        <taxon>Bacillota</taxon>
        <taxon>Clostridia</taxon>
        <taxon>Lachnospirales</taxon>
        <taxon>Lachnospiraceae</taxon>
        <taxon>Brotaphodocola</taxon>
    </lineage>
</organism>